<accession>D8MBL0</accession>
<dbReference type="GO" id="GO:0004239">
    <property type="term" value="F:initiator methionyl aminopeptidase activity"/>
    <property type="evidence" value="ECO:0007669"/>
    <property type="project" value="UniProtKB-UniRule"/>
</dbReference>
<evidence type="ECO:0000256" key="9">
    <source>
        <dbReference type="RuleBase" id="RU003653"/>
    </source>
</evidence>
<comment type="cofactor">
    <cofactor evidence="2">
        <name>Mn(2+)</name>
        <dbReference type="ChEBI" id="CHEBI:29035"/>
    </cofactor>
</comment>
<dbReference type="Gene3D" id="3.90.230.10">
    <property type="entry name" value="Creatinase/methionine aminopeptidase superfamily"/>
    <property type="match status" value="1"/>
</dbReference>
<organism evidence="12">
    <name type="scientific">Blastocystis hominis</name>
    <dbReference type="NCBI Taxonomy" id="12968"/>
    <lineage>
        <taxon>Eukaryota</taxon>
        <taxon>Sar</taxon>
        <taxon>Stramenopiles</taxon>
        <taxon>Bigyra</taxon>
        <taxon>Opalozoa</taxon>
        <taxon>Opalinata</taxon>
        <taxon>Blastocystidae</taxon>
        <taxon>Blastocystis</taxon>
    </lineage>
</organism>
<comment type="cofactor">
    <cofactor evidence="3">
        <name>Fe(2+)</name>
        <dbReference type="ChEBI" id="CHEBI:29033"/>
    </cofactor>
</comment>
<dbReference type="GO" id="GO:0005737">
    <property type="term" value="C:cytoplasm"/>
    <property type="evidence" value="ECO:0007669"/>
    <property type="project" value="UniProtKB-SubCell"/>
</dbReference>
<protein>
    <recommendedName>
        <fullName evidence="8">Methionine aminopeptidase 2</fullName>
        <shortName evidence="8">MAP 2</shortName>
        <shortName evidence="8">MetAP 2</shortName>
        <ecNumber evidence="8">3.4.11.18</ecNumber>
    </recommendedName>
    <alternativeName>
        <fullName evidence="8">Peptidase M</fullName>
    </alternativeName>
</protein>
<feature type="region of interest" description="Disordered" evidence="10">
    <location>
        <begin position="1"/>
        <end position="53"/>
    </location>
</feature>
<evidence type="ECO:0000256" key="2">
    <source>
        <dbReference type="ARBA" id="ARBA00001936"/>
    </source>
</evidence>
<evidence type="ECO:0000256" key="8">
    <source>
        <dbReference type="HAMAP-Rule" id="MF_03175"/>
    </source>
</evidence>
<evidence type="ECO:0000256" key="3">
    <source>
        <dbReference type="ARBA" id="ARBA00001954"/>
    </source>
</evidence>
<evidence type="ECO:0000313" key="13">
    <source>
        <dbReference type="Proteomes" id="UP000008312"/>
    </source>
</evidence>
<proteinExistence type="inferred from homology"/>
<dbReference type="OMA" id="ILRYHIH"/>
<evidence type="ECO:0000256" key="6">
    <source>
        <dbReference type="ARBA" id="ARBA00022723"/>
    </source>
</evidence>
<feature type="binding site" evidence="8">
    <location>
        <position position="198"/>
    </location>
    <ligand>
        <name>substrate</name>
    </ligand>
</feature>
<dbReference type="PRINTS" id="PR00599">
    <property type="entry name" value="MAPEPTIDASE"/>
</dbReference>
<dbReference type="GO" id="GO:0070006">
    <property type="term" value="F:metalloaminopeptidase activity"/>
    <property type="evidence" value="ECO:0007669"/>
    <property type="project" value="UniProtKB-UniRule"/>
</dbReference>
<keyword evidence="7 8" id="KW-0378">Hydrolase</keyword>
<evidence type="ECO:0000256" key="7">
    <source>
        <dbReference type="ARBA" id="ARBA00022801"/>
    </source>
</evidence>
<feature type="binding site" evidence="8">
    <location>
        <position position="229"/>
    </location>
    <ligand>
        <name>a divalent metal cation</name>
        <dbReference type="ChEBI" id="CHEBI:60240"/>
        <label>1</label>
    </ligand>
</feature>
<dbReference type="InterPro" id="IPR036390">
    <property type="entry name" value="WH_DNA-bd_sf"/>
</dbReference>
<dbReference type="PANTHER" id="PTHR45777">
    <property type="entry name" value="METHIONINE AMINOPEPTIDASE 2"/>
    <property type="match status" value="1"/>
</dbReference>
<sequence length="456" mass="51156">MSEVDKEVLVEKEIPKEQAEVKEEPVAAELPKEQPEDENNEDEEKVSEKKKKKKKKSKKKFTGSILPELRCIGGYVDWYVRSGQTADLQTPLDAIYGKNYPAGRVDYYVETDTRKRITDEEARIRDSCYEDQIECYRKAAEVHRQARSYIQGKIKPGMKLYDICCDVEDRVRHLIKENGPLAGMGFPTGCSINNCAAHYTPNPGDDTVLNQGDVVKFDFGTQVNGYIIDSAFTIAFDPQFDELLLASKEATYAGIREAGVDARLGEIGGIIEEVISSHEVTIRGRTYPIRPVRNLSGHTVAQGTIHAGKSVPLIREEGHERMLEGEVYAIETFASTGQGMVVENGECSHFALVPEQYAMLRTQKAKALLAHIRKTFGTLPFCPRWLVRPDGGSFAVNGDKGQQKMYQGALRSLVEQGVVRDYLPLSDHRGSYVSQWEHTLILKSHSKEVLSWGTDY</sequence>
<dbReference type="GO" id="GO:0006508">
    <property type="term" value="P:proteolysis"/>
    <property type="evidence" value="ECO:0007669"/>
    <property type="project" value="UniProtKB-KW"/>
</dbReference>
<evidence type="ECO:0000256" key="4">
    <source>
        <dbReference type="ARBA" id="ARBA00022438"/>
    </source>
</evidence>
<feature type="binding site" evidence="8">
    <location>
        <position position="331"/>
    </location>
    <ligand>
        <name>a divalent metal cation</name>
        <dbReference type="ChEBI" id="CHEBI:60240"/>
        <label>2</label>
        <note>catalytic</note>
    </ligand>
</feature>
<feature type="binding site" evidence="8">
    <location>
        <position position="229"/>
    </location>
    <ligand>
        <name>a divalent metal cation</name>
        <dbReference type="ChEBI" id="CHEBI:60240"/>
        <label>2</label>
        <note>catalytic</note>
    </ligand>
</feature>
<evidence type="ECO:0000256" key="10">
    <source>
        <dbReference type="SAM" id="MobiDB-lite"/>
    </source>
</evidence>
<keyword evidence="5 8" id="KW-0645">Protease</keyword>
<feature type="binding site" evidence="8">
    <location>
        <position position="218"/>
    </location>
    <ligand>
        <name>a divalent metal cation</name>
        <dbReference type="ChEBI" id="CHEBI:60240"/>
        <label>1</label>
    </ligand>
</feature>
<feature type="binding site" evidence="8">
    <location>
        <position position="306"/>
    </location>
    <ligand>
        <name>substrate</name>
    </ligand>
</feature>
<dbReference type="PANTHER" id="PTHR45777:SF2">
    <property type="entry name" value="METHIONINE AMINOPEPTIDASE 2"/>
    <property type="match status" value="1"/>
</dbReference>
<feature type="compositionally biased region" description="Basic and acidic residues" evidence="10">
    <location>
        <begin position="1"/>
        <end position="34"/>
    </location>
</feature>
<reference evidence="12" key="1">
    <citation type="submission" date="2010-02" db="EMBL/GenBank/DDBJ databases">
        <title>Sequencing and annotation of the Blastocystis hominis genome.</title>
        <authorList>
            <person name="Wincker P."/>
        </authorList>
    </citation>
    <scope>NUCLEOTIDE SEQUENCE</scope>
    <source>
        <strain evidence="12">Singapore isolate B</strain>
    </source>
</reference>
<gene>
    <name evidence="12" type="ORF">GSBLH_T00005047001</name>
</gene>
<dbReference type="HAMAP" id="MF_03175">
    <property type="entry name" value="MetAP_2_euk"/>
    <property type="match status" value="1"/>
</dbReference>
<dbReference type="Proteomes" id="UP000008312">
    <property type="component" value="Unassembled WGS sequence"/>
</dbReference>
<comment type="similarity">
    <text evidence="8">Belongs to the peptidase M24A family. Methionine aminopeptidase eukaryotic type 2 subfamily.</text>
</comment>
<dbReference type="InterPro" id="IPR001714">
    <property type="entry name" value="Pept_M24_MAP"/>
</dbReference>
<dbReference type="FunCoup" id="D8MBL0">
    <property type="interactions" value="646"/>
</dbReference>
<keyword evidence="8" id="KW-0963">Cytoplasm</keyword>
<dbReference type="SUPFAM" id="SSF55920">
    <property type="entry name" value="Creatinase/aminopeptidase"/>
    <property type="match status" value="1"/>
</dbReference>
<keyword evidence="6 8" id="KW-0479">Metal-binding</keyword>
<dbReference type="InterPro" id="IPR036388">
    <property type="entry name" value="WH-like_DNA-bd_sf"/>
</dbReference>
<dbReference type="InterPro" id="IPR036005">
    <property type="entry name" value="Creatinase/aminopeptidase-like"/>
</dbReference>
<dbReference type="RefSeq" id="XP_012899497.1">
    <property type="nucleotide sequence ID" value="XM_013044043.1"/>
</dbReference>
<feature type="binding site" evidence="8">
    <location>
        <position position="437"/>
    </location>
    <ligand>
        <name>a divalent metal cation</name>
        <dbReference type="ChEBI" id="CHEBI:60240"/>
        <label>1</label>
    </ligand>
</feature>
<name>D8MBL0_BLAHO</name>
<comment type="cofactor">
    <cofactor evidence="8">
        <name>Co(2+)</name>
        <dbReference type="ChEBI" id="CHEBI:48828"/>
    </cofactor>
    <cofactor evidence="8">
        <name>Zn(2+)</name>
        <dbReference type="ChEBI" id="CHEBI:29105"/>
    </cofactor>
    <cofactor evidence="8">
        <name>Mn(2+)</name>
        <dbReference type="ChEBI" id="CHEBI:29035"/>
    </cofactor>
    <cofactor evidence="8">
        <name>Fe(2+)</name>
        <dbReference type="ChEBI" id="CHEBI:29033"/>
    </cofactor>
    <text evidence="8">Binds 2 divalent metal cations per subunit. Has a high-affinity and a low affinity metal-binding site. The true nature of the physiological cofactor is under debate. The enzyme is active with cobalt, zinc, manganese or divalent iron ions. Most likely, methionine aminopeptidases function as mononuclear Fe(2+)-metalloproteases under physiological conditions, and the catalytically relevant metal-binding site has been assigned to the histidine-containing high-affinity site.</text>
</comment>
<feature type="binding site" evidence="8">
    <location>
        <position position="298"/>
    </location>
    <ligand>
        <name>a divalent metal cation</name>
        <dbReference type="ChEBI" id="CHEBI:60240"/>
        <label>2</label>
        <note>catalytic</note>
    </ligand>
</feature>
<evidence type="ECO:0000256" key="5">
    <source>
        <dbReference type="ARBA" id="ARBA00022670"/>
    </source>
</evidence>
<dbReference type="InterPro" id="IPR000994">
    <property type="entry name" value="Pept_M24"/>
</dbReference>
<dbReference type="OrthoDB" id="7848262at2759"/>
<feature type="compositionally biased region" description="Acidic residues" evidence="10">
    <location>
        <begin position="35"/>
        <end position="45"/>
    </location>
</feature>
<dbReference type="InterPro" id="IPR002468">
    <property type="entry name" value="Pept_M24A_MAP2"/>
</dbReference>
<dbReference type="CDD" id="cd01088">
    <property type="entry name" value="MetAP2"/>
    <property type="match status" value="1"/>
</dbReference>
<dbReference type="NCBIfam" id="TIGR00501">
    <property type="entry name" value="met_pdase_II"/>
    <property type="match status" value="1"/>
</dbReference>
<dbReference type="MEROPS" id="M24.002"/>
<comment type="function">
    <text evidence="8 9">Cotranslationally removes the N-terminal methionine from nascent proteins. The N-terminal methionine is often cleaved when the second residue in the primary sequence is small and uncharged (Met-Ala-, Cys, Gly, Pro, Ser, Thr, or Val).</text>
</comment>
<feature type="domain" description="Peptidase M24" evidence="11">
    <location>
        <begin position="134"/>
        <end position="334"/>
    </location>
</feature>
<keyword evidence="4 8" id="KW-0031">Aminopeptidase</keyword>
<dbReference type="EMBL" id="FN668691">
    <property type="protein sequence ID" value="CBK25449.2"/>
    <property type="molecule type" value="Genomic_DNA"/>
</dbReference>
<keyword evidence="13" id="KW-1185">Reference proteome</keyword>
<dbReference type="EC" id="3.4.11.18" evidence="8"/>
<dbReference type="Pfam" id="PF00557">
    <property type="entry name" value="Peptidase_M24"/>
    <property type="match status" value="1"/>
</dbReference>
<dbReference type="GO" id="GO:0046872">
    <property type="term" value="F:metal ion binding"/>
    <property type="evidence" value="ECO:0007669"/>
    <property type="project" value="UniProtKB-UniRule"/>
</dbReference>
<dbReference type="InParanoid" id="D8MBL0"/>
<dbReference type="SUPFAM" id="SSF46785">
    <property type="entry name" value="Winged helix' DNA-binding domain"/>
    <property type="match status" value="1"/>
</dbReference>
<evidence type="ECO:0000259" key="11">
    <source>
        <dbReference type="Pfam" id="PF00557"/>
    </source>
</evidence>
<evidence type="ECO:0000313" key="12">
    <source>
        <dbReference type="EMBL" id="CBK25449.2"/>
    </source>
</evidence>
<comment type="catalytic activity">
    <reaction evidence="1 8 9">
        <text>Release of N-terminal amino acids, preferentially methionine, from peptides and arylamides.</text>
        <dbReference type="EC" id="3.4.11.18"/>
    </reaction>
</comment>
<dbReference type="Gene3D" id="1.10.10.10">
    <property type="entry name" value="Winged helix-like DNA-binding domain superfamily/Winged helix DNA-binding domain"/>
    <property type="match status" value="1"/>
</dbReference>
<dbReference type="AlphaFoldDB" id="D8MBL0"/>
<comment type="subcellular location">
    <subcellularLocation>
        <location evidence="8">Cytoplasm</location>
    </subcellularLocation>
</comment>
<feature type="binding site" evidence="8">
    <location>
        <position position="437"/>
    </location>
    <ligand>
        <name>a divalent metal cation</name>
        <dbReference type="ChEBI" id="CHEBI:60240"/>
        <label>2</label>
        <note>catalytic</note>
    </ligand>
</feature>
<dbReference type="InterPro" id="IPR050247">
    <property type="entry name" value="Met_Aminopeptidase_Type2"/>
</dbReference>
<evidence type="ECO:0000256" key="1">
    <source>
        <dbReference type="ARBA" id="ARBA00000294"/>
    </source>
</evidence>
<dbReference type="GeneID" id="24922030"/>